<gene>
    <name evidence="1" type="ORF">M5G21_06020</name>
</gene>
<reference evidence="1" key="1">
    <citation type="submission" date="2022-05" db="EMBL/GenBank/DDBJ databases">
        <title>Novel Pseudomonas spp. Isolated from a Rainbow Trout Aquaculture Facility.</title>
        <authorList>
            <person name="Testerman T."/>
            <person name="Graf J."/>
        </authorList>
    </citation>
    <scope>NUCLEOTIDE SEQUENCE</scope>
    <source>
        <strain evidence="1">ID1050</strain>
    </source>
</reference>
<dbReference type="EMBL" id="JAMDHD010000013">
    <property type="protein sequence ID" value="MDD0984516.1"/>
    <property type="molecule type" value="Genomic_DNA"/>
</dbReference>
<evidence type="ECO:0000313" key="1">
    <source>
        <dbReference type="EMBL" id="MDD0984516.1"/>
    </source>
</evidence>
<evidence type="ECO:0000313" key="2">
    <source>
        <dbReference type="Proteomes" id="UP001148189"/>
    </source>
</evidence>
<organism evidence="1 2">
    <name type="scientific">Pseudomonas shahriarae</name>
    <dbReference type="NCBI Taxonomy" id="2745512"/>
    <lineage>
        <taxon>Bacteria</taxon>
        <taxon>Pseudomonadati</taxon>
        <taxon>Pseudomonadota</taxon>
        <taxon>Gammaproteobacteria</taxon>
        <taxon>Pseudomonadales</taxon>
        <taxon>Pseudomonadaceae</taxon>
        <taxon>Pseudomonas</taxon>
    </lineage>
</organism>
<protein>
    <submittedName>
        <fullName evidence="1">Uncharacterized protein</fullName>
    </submittedName>
</protein>
<proteinExistence type="predicted"/>
<comment type="caution">
    <text evidence="1">The sequence shown here is derived from an EMBL/GenBank/DDBJ whole genome shotgun (WGS) entry which is preliminary data.</text>
</comment>
<dbReference type="GeneID" id="97827450"/>
<keyword evidence="2" id="KW-1185">Reference proteome</keyword>
<accession>A0ABT5N873</accession>
<name>A0ABT5N873_9PSED</name>
<dbReference type="RefSeq" id="WP_057958422.1">
    <property type="nucleotide sequence ID" value="NZ_CP077085.1"/>
</dbReference>
<sequence length="113" mass="12601">MREISKSLKKLLSDIYEDGDVSLMEFKALQVESDLRWGRVVDELGKNNTLLAFQSSMDVAMHLLFLSLNYIKDQEITDVGEAIVKDAIAAQVETLMAGAELSLKQLKVGPNTR</sequence>
<dbReference type="Proteomes" id="UP001148189">
    <property type="component" value="Unassembled WGS sequence"/>
</dbReference>